<evidence type="ECO:0000259" key="1">
    <source>
        <dbReference type="Pfam" id="PF05699"/>
    </source>
</evidence>
<dbReference type="InterPro" id="IPR008906">
    <property type="entry name" value="HATC_C_dom"/>
</dbReference>
<dbReference type="Pfam" id="PF05699">
    <property type="entry name" value="Dimer_Tnp_hAT"/>
    <property type="match status" value="1"/>
</dbReference>
<evidence type="ECO:0000313" key="2">
    <source>
        <dbReference type="EMBL" id="KAK2949687.1"/>
    </source>
</evidence>
<name>A0ABQ9XAX8_9EUKA</name>
<evidence type="ECO:0000313" key="3">
    <source>
        <dbReference type="Proteomes" id="UP001281761"/>
    </source>
</evidence>
<reference evidence="2 3" key="1">
    <citation type="journal article" date="2022" name="bioRxiv">
        <title>Genomics of Preaxostyla Flagellates Illuminates Evolutionary Transitions and the Path Towards Mitochondrial Loss.</title>
        <authorList>
            <person name="Novak L.V.F."/>
            <person name="Treitli S.C."/>
            <person name="Pyrih J."/>
            <person name="Halakuc P."/>
            <person name="Pipaliya S.V."/>
            <person name="Vacek V."/>
            <person name="Brzon O."/>
            <person name="Soukal P."/>
            <person name="Eme L."/>
            <person name="Dacks J.B."/>
            <person name="Karnkowska A."/>
            <person name="Elias M."/>
            <person name="Hampl V."/>
        </authorList>
    </citation>
    <scope>NUCLEOTIDE SEQUENCE [LARGE SCALE GENOMIC DNA]</scope>
    <source>
        <strain evidence="2">NAU3</strain>
        <tissue evidence="2">Gut</tissue>
    </source>
</reference>
<organism evidence="2 3">
    <name type="scientific">Blattamonas nauphoetae</name>
    <dbReference type="NCBI Taxonomy" id="2049346"/>
    <lineage>
        <taxon>Eukaryota</taxon>
        <taxon>Metamonada</taxon>
        <taxon>Preaxostyla</taxon>
        <taxon>Oxymonadida</taxon>
        <taxon>Blattamonas</taxon>
    </lineage>
</organism>
<gene>
    <name evidence="2" type="ORF">BLNAU_15358</name>
</gene>
<dbReference type="Proteomes" id="UP001281761">
    <property type="component" value="Unassembled WGS sequence"/>
</dbReference>
<comment type="caution">
    <text evidence="2">The sequence shown here is derived from an EMBL/GenBank/DDBJ whole genome shotgun (WGS) entry which is preliminary data.</text>
</comment>
<dbReference type="InterPro" id="IPR012337">
    <property type="entry name" value="RNaseH-like_sf"/>
</dbReference>
<sequence length="107" mass="12379">MRNYEESIRSALDNYAPSLFNNYLGSRGPTPPSHFGLTYYDWWIEFGRRDDGGHISKLAIALETIAVSEVECERIFSAIAQHYTKSRRRLRPKQIFREMIVASTPPI</sequence>
<accession>A0ABQ9XAX8</accession>
<feature type="domain" description="HAT C-terminal dimerisation" evidence="1">
    <location>
        <begin position="41"/>
        <end position="94"/>
    </location>
</feature>
<dbReference type="SUPFAM" id="SSF53098">
    <property type="entry name" value="Ribonuclease H-like"/>
    <property type="match status" value="1"/>
</dbReference>
<proteinExistence type="predicted"/>
<protein>
    <recommendedName>
        <fullName evidence="1">HAT C-terminal dimerisation domain-containing protein</fullName>
    </recommendedName>
</protein>
<dbReference type="EMBL" id="JARBJD010000151">
    <property type="protein sequence ID" value="KAK2949687.1"/>
    <property type="molecule type" value="Genomic_DNA"/>
</dbReference>
<keyword evidence="3" id="KW-1185">Reference proteome</keyword>